<protein>
    <recommendedName>
        <fullName evidence="7">C2H2-type domain-containing protein</fullName>
    </recommendedName>
</protein>
<feature type="domain" description="C2H2-type" evidence="7">
    <location>
        <begin position="198"/>
        <end position="227"/>
    </location>
</feature>
<evidence type="ECO:0000256" key="1">
    <source>
        <dbReference type="ARBA" id="ARBA00022723"/>
    </source>
</evidence>
<evidence type="ECO:0000256" key="5">
    <source>
        <dbReference type="PROSITE-ProRule" id="PRU00042"/>
    </source>
</evidence>
<dbReference type="EMBL" id="MU128940">
    <property type="protein sequence ID" value="KAF9516325.1"/>
    <property type="molecule type" value="Genomic_DNA"/>
</dbReference>
<evidence type="ECO:0000259" key="7">
    <source>
        <dbReference type="PROSITE" id="PS50157"/>
    </source>
</evidence>
<dbReference type="InterPro" id="IPR036236">
    <property type="entry name" value="Znf_C2H2_sf"/>
</dbReference>
<dbReference type="PANTHER" id="PTHR24379:SF127">
    <property type="entry name" value="BLOODY FINGERS-RELATED"/>
    <property type="match status" value="1"/>
</dbReference>
<reference evidence="8" key="1">
    <citation type="journal article" date="2020" name="Nat. Commun.">
        <title>Large-scale genome sequencing of mycorrhizal fungi provides insights into the early evolution of symbiotic traits.</title>
        <authorList>
            <person name="Miyauchi S."/>
            <person name="Kiss E."/>
            <person name="Kuo A."/>
            <person name="Drula E."/>
            <person name="Kohler A."/>
            <person name="Sanchez-Garcia M."/>
            <person name="Morin E."/>
            <person name="Andreopoulos B."/>
            <person name="Barry K.W."/>
            <person name="Bonito G."/>
            <person name="Buee M."/>
            <person name="Carver A."/>
            <person name="Chen C."/>
            <person name="Cichocki N."/>
            <person name="Clum A."/>
            <person name="Culley D."/>
            <person name="Crous P.W."/>
            <person name="Fauchery L."/>
            <person name="Girlanda M."/>
            <person name="Hayes R.D."/>
            <person name="Keri Z."/>
            <person name="LaButti K."/>
            <person name="Lipzen A."/>
            <person name="Lombard V."/>
            <person name="Magnuson J."/>
            <person name="Maillard F."/>
            <person name="Murat C."/>
            <person name="Nolan M."/>
            <person name="Ohm R.A."/>
            <person name="Pangilinan J."/>
            <person name="Pereira M.F."/>
            <person name="Perotto S."/>
            <person name="Peter M."/>
            <person name="Pfister S."/>
            <person name="Riley R."/>
            <person name="Sitrit Y."/>
            <person name="Stielow J.B."/>
            <person name="Szollosi G."/>
            <person name="Zifcakova L."/>
            <person name="Stursova M."/>
            <person name="Spatafora J.W."/>
            <person name="Tedersoo L."/>
            <person name="Vaario L.M."/>
            <person name="Yamada A."/>
            <person name="Yan M."/>
            <person name="Wang P."/>
            <person name="Xu J."/>
            <person name="Bruns T."/>
            <person name="Baldrian P."/>
            <person name="Vilgalys R."/>
            <person name="Dunand C."/>
            <person name="Henrissat B."/>
            <person name="Grigoriev I.V."/>
            <person name="Hibbett D."/>
            <person name="Nagy L.G."/>
            <person name="Martin F.M."/>
        </authorList>
    </citation>
    <scope>NUCLEOTIDE SEQUENCE</scope>
    <source>
        <strain evidence="8">UP504</strain>
    </source>
</reference>
<dbReference type="Proteomes" id="UP000886523">
    <property type="component" value="Unassembled WGS sequence"/>
</dbReference>
<feature type="compositionally biased region" description="Polar residues" evidence="6">
    <location>
        <begin position="187"/>
        <end position="196"/>
    </location>
</feature>
<dbReference type="InterPro" id="IPR013087">
    <property type="entry name" value="Znf_C2H2_type"/>
</dbReference>
<feature type="compositionally biased region" description="Polar residues" evidence="6">
    <location>
        <begin position="126"/>
        <end position="138"/>
    </location>
</feature>
<feature type="region of interest" description="Disordered" evidence="6">
    <location>
        <begin position="175"/>
        <end position="196"/>
    </location>
</feature>
<keyword evidence="9" id="KW-1185">Reference proteome</keyword>
<accession>A0A9P6DZT9</accession>
<dbReference type="GO" id="GO:0008270">
    <property type="term" value="F:zinc ion binding"/>
    <property type="evidence" value="ECO:0007669"/>
    <property type="project" value="UniProtKB-KW"/>
</dbReference>
<dbReference type="GO" id="GO:0000977">
    <property type="term" value="F:RNA polymerase II transcription regulatory region sequence-specific DNA binding"/>
    <property type="evidence" value="ECO:0007669"/>
    <property type="project" value="TreeGrafter"/>
</dbReference>
<evidence type="ECO:0000256" key="6">
    <source>
        <dbReference type="SAM" id="MobiDB-lite"/>
    </source>
</evidence>
<dbReference type="OrthoDB" id="6910977at2759"/>
<keyword evidence="3 5" id="KW-0863">Zinc-finger</keyword>
<organism evidence="8 9">
    <name type="scientific">Hydnum rufescens UP504</name>
    <dbReference type="NCBI Taxonomy" id="1448309"/>
    <lineage>
        <taxon>Eukaryota</taxon>
        <taxon>Fungi</taxon>
        <taxon>Dikarya</taxon>
        <taxon>Basidiomycota</taxon>
        <taxon>Agaricomycotina</taxon>
        <taxon>Agaricomycetes</taxon>
        <taxon>Cantharellales</taxon>
        <taxon>Hydnaceae</taxon>
        <taxon>Hydnum</taxon>
    </lineage>
</organism>
<dbReference type="GO" id="GO:0005634">
    <property type="term" value="C:nucleus"/>
    <property type="evidence" value="ECO:0007669"/>
    <property type="project" value="TreeGrafter"/>
</dbReference>
<proteinExistence type="predicted"/>
<evidence type="ECO:0000256" key="2">
    <source>
        <dbReference type="ARBA" id="ARBA00022737"/>
    </source>
</evidence>
<evidence type="ECO:0000313" key="9">
    <source>
        <dbReference type="Proteomes" id="UP000886523"/>
    </source>
</evidence>
<keyword evidence="1" id="KW-0479">Metal-binding</keyword>
<name>A0A9P6DZT9_9AGAM</name>
<sequence>MHHRNDHIALDHPMFCQNCGQKCTGSSMLARHFLDDHPQDETLTLWARYLSGSPAKYLPRDIGVFMTPPESVAAASSSNRAWANPTTFESIPQRSAYISVSASTSALGPEVGSSGSWPSRVPHPATRTSEPLFQSQGTPDYDDRSPQTGWLCRVDNCNTEHHSRRLLMKHQMMDHPNEPMPVAESVPEQSPKPQNSAFECRVEGCNKRFSCSSMLTRHKYTHEPPRFKCPHCSALLSRPDALTRHLKSSCR</sequence>
<dbReference type="GO" id="GO:0000981">
    <property type="term" value="F:DNA-binding transcription factor activity, RNA polymerase II-specific"/>
    <property type="evidence" value="ECO:0007669"/>
    <property type="project" value="TreeGrafter"/>
</dbReference>
<dbReference type="PROSITE" id="PS50157">
    <property type="entry name" value="ZINC_FINGER_C2H2_2"/>
    <property type="match status" value="1"/>
</dbReference>
<dbReference type="SUPFAM" id="SSF57667">
    <property type="entry name" value="beta-beta-alpha zinc fingers"/>
    <property type="match status" value="1"/>
</dbReference>
<keyword evidence="2" id="KW-0677">Repeat</keyword>
<gene>
    <name evidence="8" type="ORF">BS47DRAFT_675313</name>
</gene>
<evidence type="ECO:0000256" key="4">
    <source>
        <dbReference type="ARBA" id="ARBA00022833"/>
    </source>
</evidence>
<comment type="caution">
    <text evidence="8">The sequence shown here is derived from an EMBL/GenBank/DDBJ whole genome shotgun (WGS) entry which is preliminary data.</text>
</comment>
<dbReference type="SMART" id="SM00355">
    <property type="entry name" value="ZnF_C2H2"/>
    <property type="match status" value="4"/>
</dbReference>
<dbReference type="AlphaFoldDB" id="A0A9P6DZT9"/>
<dbReference type="PANTHER" id="PTHR24379">
    <property type="entry name" value="KRAB AND ZINC FINGER DOMAIN-CONTAINING"/>
    <property type="match status" value="1"/>
</dbReference>
<dbReference type="PROSITE" id="PS00028">
    <property type="entry name" value="ZINC_FINGER_C2H2_1"/>
    <property type="match status" value="2"/>
</dbReference>
<evidence type="ECO:0000313" key="8">
    <source>
        <dbReference type="EMBL" id="KAF9516325.1"/>
    </source>
</evidence>
<dbReference type="Gene3D" id="3.30.160.60">
    <property type="entry name" value="Classic Zinc Finger"/>
    <property type="match status" value="1"/>
</dbReference>
<evidence type="ECO:0000256" key="3">
    <source>
        <dbReference type="ARBA" id="ARBA00022771"/>
    </source>
</evidence>
<keyword evidence="4" id="KW-0862">Zinc</keyword>
<feature type="region of interest" description="Disordered" evidence="6">
    <location>
        <begin position="108"/>
        <end position="145"/>
    </location>
</feature>